<organism evidence="1 2">
    <name type="scientific">Parelaphostrongylus tenuis</name>
    <name type="common">Meningeal worm</name>
    <dbReference type="NCBI Taxonomy" id="148309"/>
    <lineage>
        <taxon>Eukaryota</taxon>
        <taxon>Metazoa</taxon>
        <taxon>Ecdysozoa</taxon>
        <taxon>Nematoda</taxon>
        <taxon>Chromadorea</taxon>
        <taxon>Rhabditida</taxon>
        <taxon>Rhabditina</taxon>
        <taxon>Rhabditomorpha</taxon>
        <taxon>Strongyloidea</taxon>
        <taxon>Metastrongylidae</taxon>
        <taxon>Parelaphostrongylus</taxon>
    </lineage>
</organism>
<evidence type="ECO:0000313" key="2">
    <source>
        <dbReference type="Proteomes" id="UP001196413"/>
    </source>
</evidence>
<dbReference type="Proteomes" id="UP001196413">
    <property type="component" value="Unassembled WGS sequence"/>
</dbReference>
<accession>A0AAD5MKA5</accession>
<proteinExistence type="predicted"/>
<protein>
    <submittedName>
        <fullName evidence="1">Uncharacterized protein</fullName>
    </submittedName>
</protein>
<sequence length="65" mass="6995">MMLPTLTMTEAISAIYTSFSGTLMTTNIIMAKLVERDVAKCSEQSVSNVGSWSVCNALRSGICKC</sequence>
<gene>
    <name evidence="1" type="ORF">KIN20_006390</name>
</gene>
<reference evidence="1" key="1">
    <citation type="submission" date="2021-06" db="EMBL/GenBank/DDBJ databases">
        <title>Parelaphostrongylus tenuis whole genome reference sequence.</title>
        <authorList>
            <person name="Garwood T.J."/>
            <person name="Larsen P.A."/>
            <person name="Fountain-Jones N.M."/>
            <person name="Garbe J.R."/>
            <person name="Macchietto M.G."/>
            <person name="Kania S.A."/>
            <person name="Gerhold R.W."/>
            <person name="Richards J.E."/>
            <person name="Wolf T.M."/>
        </authorList>
    </citation>
    <scope>NUCLEOTIDE SEQUENCE</scope>
    <source>
        <strain evidence="1">MNPRO001-30</strain>
        <tissue evidence="1">Meninges</tissue>
    </source>
</reference>
<evidence type="ECO:0000313" key="1">
    <source>
        <dbReference type="EMBL" id="KAJ1350572.1"/>
    </source>
</evidence>
<comment type="caution">
    <text evidence="1">The sequence shown here is derived from an EMBL/GenBank/DDBJ whole genome shotgun (WGS) entry which is preliminary data.</text>
</comment>
<name>A0AAD5MKA5_PARTN</name>
<dbReference type="AlphaFoldDB" id="A0AAD5MKA5"/>
<keyword evidence="2" id="KW-1185">Reference proteome</keyword>
<dbReference type="EMBL" id="JAHQIW010000895">
    <property type="protein sequence ID" value="KAJ1350572.1"/>
    <property type="molecule type" value="Genomic_DNA"/>
</dbReference>